<feature type="chain" id="PRO_5036475262" description="Bifunctional inhibitor/plant lipid transfer protein/seed storage helical domain-containing protein" evidence="3">
    <location>
        <begin position="17"/>
        <end position="90"/>
    </location>
</feature>
<dbReference type="OrthoDB" id="665742at2759"/>
<keyword evidence="1" id="KW-0813">Transport</keyword>
<dbReference type="AlphaFoldDB" id="A0A8X7S6L0"/>
<feature type="signal peptide" evidence="3">
    <location>
        <begin position="1"/>
        <end position="16"/>
    </location>
</feature>
<dbReference type="InterPro" id="IPR036312">
    <property type="entry name" value="Bifun_inhib/LTP/seed_sf"/>
</dbReference>
<evidence type="ECO:0000313" key="6">
    <source>
        <dbReference type="Proteomes" id="UP000886595"/>
    </source>
</evidence>
<dbReference type="InterPro" id="IPR016140">
    <property type="entry name" value="Bifunc_inhib/LTP/seed_store"/>
</dbReference>
<dbReference type="Gene3D" id="1.10.110.10">
    <property type="entry name" value="Plant lipid-transfer and hydrophobic proteins"/>
    <property type="match status" value="1"/>
</dbReference>
<dbReference type="Proteomes" id="UP000886595">
    <property type="component" value="Unassembled WGS sequence"/>
</dbReference>
<dbReference type="EMBL" id="JAAMPC010000007">
    <property type="protein sequence ID" value="KAG2301444.1"/>
    <property type="molecule type" value="Genomic_DNA"/>
</dbReference>
<proteinExistence type="predicted"/>
<dbReference type="InterPro" id="IPR033872">
    <property type="entry name" value="nsLTP2"/>
</dbReference>
<protein>
    <recommendedName>
        <fullName evidence="4">Bifunctional inhibitor/plant lipid transfer protein/seed storage helical domain-containing protein</fullName>
    </recommendedName>
</protein>
<reference evidence="5 6" key="1">
    <citation type="submission" date="2020-02" db="EMBL/GenBank/DDBJ databases">
        <authorList>
            <person name="Ma Q."/>
            <person name="Huang Y."/>
            <person name="Song X."/>
            <person name="Pei D."/>
        </authorList>
    </citation>
    <scope>NUCLEOTIDE SEQUENCE [LARGE SCALE GENOMIC DNA]</scope>
    <source>
        <strain evidence="5">Sxm20200214</strain>
        <tissue evidence="5">Leaf</tissue>
    </source>
</reference>
<dbReference type="GO" id="GO:0006869">
    <property type="term" value="P:lipid transport"/>
    <property type="evidence" value="ECO:0007669"/>
    <property type="project" value="InterPro"/>
</dbReference>
<dbReference type="CDD" id="cd01959">
    <property type="entry name" value="nsLTP2"/>
    <property type="match status" value="1"/>
</dbReference>
<dbReference type="PANTHER" id="PTHR33214:SF57">
    <property type="entry name" value="GENOME ASSEMBLY, CHROMOSOME: A02"/>
    <property type="match status" value="1"/>
</dbReference>
<gene>
    <name evidence="5" type="ORF">Bca52824_030095</name>
</gene>
<name>A0A8X7S6L0_BRACI</name>
<feature type="domain" description="Bifunctional inhibitor/plant lipid transfer protein/seed storage helical" evidence="4">
    <location>
        <begin position="42"/>
        <end position="90"/>
    </location>
</feature>
<dbReference type="SUPFAM" id="SSF47699">
    <property type="entry name" value="Bifunctional inhibitor/lipid-transfer protein/seed storage 2S albumin"/>
    <property type="match status" value="1"/>
</dbReference>
<dbReference type="PANTHER" id="PTHR33214">
    <property type="entry name" value="BIFUNCTIONAL INHIBITOR/LIPID-TRANSFER PROTEIN/SEED STORAGE 2S ALBUMIN SUPERFAMILY PROTEIN"/>
    <property type="match status" value="1"/>
</dbReference>
<keyword evidence="6" id="KW-1185">Reference proteome</keyword>
<evidence type="ECO:0000259" key="4">
    <source>
        <dbReference type="Pfam" id="PF00234"/>
    </source>
</evidence>
<dbReference type="GO" id="GO:0008289">
    <property type="term" value="F:lipid binding"/>
    <property type="evidence" value="ECO:0007669"/>
    <property type="project" value="UniProtKB-KW"/>
</dbReference>
<organism evidence="5 6">
    <name type="scientific">Brassica carinata</name>
    <name type="common">Ethiopian mustard</name>
    <name type="synonym">Abyssinian cabbage</name>
    <dbReference type="NCBI Taxonomy" id="52824"/>
    <lineage>
        <taxon>Eukaryota</taxon>
        <taxon>Viridiplantae</taxon>
        <taxon>Streptophyta</taxon>
        <taxon>Embryophyta</taxon>
        <taxon>Tracheophyta</taxon>
        <taxon>Spermatophyta</taxon>
        <taxon>Magnoliopsida</taxon>
        <taxon>eudicotyledons</taxon>
        <taxon>Gunneridae</taxon>
        <taxon>Pentapetalae</taxon>
        <taxon>rosids</taxon>
        <taxon>malvids</taxon>
        <taxon>Brassicales</taxon>
        <taxon>Brassicaceae</taxon>
        <taxon>Brassiceae</taxon>
        <taxon>Brassica</taxon>
    </lineage>
</organism>
<evidence type="ECO:0000256" key="2">
    <source>
        <dbReference type="ARBA" id="ARBA00023121"/>
    </source>
</evidence>
<evidence type="ECO:0000256" key="3">
    <source>
        <dbReference type="SAM" id="SignalP"/>
    </source>
</evidence>
<comment type="caution">
    <text evidence="5">The sequence shown here is derived from an EMBL/GenBank/DDBJ whole genome shotgun (WGS) entry which is preliminary data.</text>
</comment>
<accession>A0A8X7S6L0</accession>
<keyword evidence="2" id="KW-0446">Lipid-binding</keyword>
<evidence type="ECO:0000313" key="5">
    <source>
        <dbReference type="EMBL" id="KAG2301444.1"/>
    </source>
</evidence>
<dbReference type="Pfam" id="PF00234">
    <property type="entry name" value="Tryp_alpha_amyl"/>
    <property type="match status" value="1"/>
</dbReference>
<evidence type="ECO:0000256" key="1">
    <source>
        <dbReference type="ARBA" id="ARBA00022448"/>
    </source>
</evidence>
<keyword evidence="3" id="KW-0732">Signal</keyword>
<sequence length="90" mass="9596">MAFVIVLLSSTAWSKSQILSTKPPCTTIDITGCFPAIIIGGPVSPQCCQNLKVQQPCYCSFINNPALKPYITSPQGRAALAYCGIPFPTC</sequence>